<name>B9KZU2_THERP</name>
<organism evidence="1 2">
    <name type="scientific">Thermomicrobium roseum (strain ATCC 27502 / DSM 5159 / P-2)</name>
    <dbReference type="NCBI Taxonomy" id="309801"/>
    <lineage>
        <taxon>Bacteria</taxon>
        <taxon>Pseudomonadati</taxon>
        <taxon>Thermomicrobiota</taxon>
        <taxon>Thermomicrobia</taxon>
        <taxon>Thermomicrobiales</taxon>
        <taxon>Thermomicrobiaceae</taxon>
        <taxon>Thermomicrobium</taxon>
    </lineage>
</organism>
<evidence type="ECO:0000313" key="1">
    <source>
        <dbReference type="EMBL" id="ACM04578.1"/>
    </source>
</evidence>
<dbReference type="KEGG" id="tro:trd_0937"/>
<gene>
    <name evidence="1" type="ordered locus">trd_0937</name>
</gene>
<protein>
    <submittedName>
        <fullName evidence="1">Uncharacterized protein</fullName>
    </submittedName>
</protein>
<dbReference type="HOGENOM" id="CLU_3206376_0_0_0"/>
<accession>B9KZU2</accession>
<reference evidence="1 2" key="1">
    <citation type="journal article" date="2009" name="PLoS ONE">
        <title>Complete genome sequence of the aerobic CO-oxidizing thermophile Thermomicrobium roseum.</title>
        <authorList>
            <person name="Wu D."/>
            <person name="Raymond J."/>
            <person name="Wu M."/>
            <person name="Chatterji S."/>
            <person name="Ren Q."/>
            <person name="Graham J.E."/>
            <person name="Bryant D.A."/>
            <person name="Robb F."/>
            <person name="Colman A."/>
            <person name="Tallon L.J."/>
            <person name="Badger J.H."/>
            <person name="Madupu R."/>
            <person name="Ward N.L."/>
            <person name="Eisen J.A."/>
        </authorList>
    </citation>
    <scope>NUCLEOTIDE SEQUENCE [LARGE SCALE GENOMIC DNA]</scope>
    <source>
        <strain evidence="2">ATCC 27502 / DSM 5159 / P-2</strain>
    </source>
</reference>
<dbReference type="Proteomes" id="UP000000447">
    <property type="component" value="Chromosome"/>
</dbReference>
<keyword evidence="2" id="KW-1185">Reference proteome</keyword>
<evidence type="ECO:0000313" key="2">
    <source>
        <dbReference type="Proteomes" id="UP000000447"/>
    </source>
</evidence>
<dbReference type="EMBL" id="CP001275">
    <property type="protein sequence ID" value="ACM04578.1"/>
    <property type="molecule type" value="Genomic_DNA"/>
</dbReference>
<sequence length="45" mass="4948">MSCSRASLERWTSLAPVHLENEVDQILMPDPPIAARRLLVSSLSG</sequence>
<dbReference type="AlphaFoldDB" id="B9KZU2"/>
<proteinExistence type="predicted"/>